<organism evidence="2 3">
    <name type="scientific">Malaciobacter marinus</name>
    <dbReference type="NCBI Taxonomy" id="505249"/>
    <lineage>
        <taxon>Bacteria</taxon>
        <taxon>Pseudomonadati</taxon>
        <taxon>Campylobacterota</taxon>
        <taxon>Epsilonproteobacteria</taxon>
        <taxon>Campylobacterales</taxon>
        <taxon>Arcobacteraceae</taxon>
        <taxon>Malaciobacter</taxon>
    </lineage>
</organism>
<dbReference type="InterPro" id="IPR027417">
    <property type="entry name" value="P-loop_NTPase"/>
</dbReference>
<name>A0A347TKY3_9BACT</name>
<keyword evidence="1" id="KW-1133">Transmembrane helix</keyword>
<accession>A0A347TKY3</accession>
<keyword evidence="1" id="KW-0812">Transmembrane</keyword>
<evidence type="ECO:0000256" key="1">
    <source>
        <dbReference type="SAM" id="Phobius"/>
    </source>
</evidence>
<evidence type="ECO:0000313" key="2">
    <source>
        <dbReference type="EMBL" id="AXX87261.1"/>
    </source>
</evidence>
<sequence length="1319" mass="158257">MQDFINRSFKDLKTNKIVYFSELLTQNISVILGEPASGKTYQLRQFKKENNEVVHFVNLINIESEKNLELIQNKKYILLDSIDEALVDYKNHKKLQKQLTEFIKSYRNQNPNIKFVLTCRQLEWNDYFKSELEELDKTLTVYQIQDLTKDEINQLLIQVKIDTDEFWEFISKNYLDFLLKNILVIFNIIDNYKEYQNKELNFIDIYFDLIKEHLSVKGDDREVLSSETLIRLINISSSLATYMLLNRKSSISFKNPNKLVDELYEIDNKPIKQEELETILNTSLFKKDGGNFSFFHKSVQEFLMAHFINEKKLDLQTIKELFSHELRFYEEFEEVIIYLTNLNNDLFNKFVEFDPFIFKRHPSLTKEQQQTLLTSMLYKLKNEKSMAWGRWHDFEGTTLVRFDKLKLSTLIQNFIKSSDIDKLVFAYLIALLEYNYSKEMEDLIFKYLENYSNGNLSSNEEYDEISHSKFAGNKNLRELIEDNFIDNLDFNKRLFEFLKSKKLLNSNMHKISMLDLEVQLFESLYGIKYIIRYGDNKKADFIDTKFEFENLIELLDAIPNRELEYIVPYLKPMDTLKWLEYIEKKNDKEHNNHTNLWCVYAVFLHNNSKDSIKKVFEFLNTHFIYVDNIEIEQMPFDFKKISNNFWEIYFSINIEKIHHVDAIFKFLNISLEDIKKVTLKYPVENYVKYYEKLKFNKDIDKYLMSNNTFEAHVKATNKYWEEERKKHKQELENQLLEDEVYQQRIQNKAKYKKICEDSLKALAIKQDFYNVFICEEIFRDENSNKLFEILTPEQHKQFLDFIKNDLVKDVSYKKIKENVNATQYNVLPTALYIYFLVNNDSSKIVSLEQSNLIFEKIFFHTFRFHKIKEKYFILLANEYFDNFILLIQELVELSLEQSEHKDLIYLYEFREVIEKIKKFNKENLSRFIQSLLNLDKNIFKIIKDDYKIEEILKIISLEEKSYDFIDNLRIIDSDRAYLYLEYLLKIDPKRALSSYFLEYKTIPTKIKFYKLKKLFNLKIKDEDNKNSYDKQNINQYKIKLFKDLISALKKNKGIDFLKDEYIHVIINDYYLFFNEYQRPTGVYSPGIYDGMNEYINYIWKSIGSDSNHINLLKQLSNNRCKRLSDSAKYYLQEAFNNQNKNRSHLNNYYKKIFDKDYVMSKSNLEKIKNKWEKLTMYQKITITVAIIGTIILPIWLNLSSTNVKINNNNQSPIIQENHGNIIYNIDSSKNQSIYNNVEITKKIDNLINLTTINIQGNNQQEQKDINTKIYILNEAKRINEKNISIADKNQECKSQALNSKNFFGYEINIMNEICNEIFK</sequence>
<dbReference type="EMBL" id="CP032101">
    <property type="protein sequence ID" value="AXX87261.1"/>
    <property type="molecule type" value="Genomic_DNA"/>
</dbReference>
<dbReference type="KEGG" id="amar:AMRN_1526"/>
<reference evidence="2 3" key="1">
    <citation type="submission" date="2018-08" db="EMBL/GenBank/DDBJ databases">
        <title>Complete genome of the Arcobacter marinus type strain JCM 15502.</title>
        <authorList>
            <person name="Miller W.G."/>
            <person name="Yee E."/>
            <person name="Huynh S."/>
            <person name="Parker C.T."/>
        </authorList>
    </citation>
    <scope>NUCLEOTIDE SEQUENCE [LARGE SCALE GENOMIC DNA]</scope>
    <source>
        <strain evidence="2 3">JCM 15502</strain>
    </source>
</reference>
<dbReference type="Proteomes" id="UP000264693">
    <property type="component" value="Chromosome"/>
</dbReference>
<keyword evidence="1" id="KW-0472">Membrane</keyword>
<feature type="transmembrane region" description="Helical" evidence="1">
    <location>
        <begin position="1176"/>
        <end position="1196"/>
    </location>
</feature>
<evidence type="ECO:0000313" key="3">
    <source>
        <dbReference type="Proteomes" id="UP000264693"/>
    </source>
</evidence>
<dbReference type="RefSeq" id="WP_165772837.1">
    <property type="nucleotide sequence ID" value="NZ_CP032101.1"/>
</dbReference>
<gene>
    <name evidence="2" type="ORF">AMRN_1526</name>
</gene>
<dbReference type="SUPFAM" id="SSF52540">
    <property type="entry name" value="P-loop containing nucleoside triphosphate hydrolases"/>
    <property type="match status" value="1"/>
</dbReference>
<proteinExistence type="predicted"/>
<protein>
    <submittedName>
        <fullName evidence="2">Uncharacterized protein</fullName>
    </submittedName>
</protein>